<dbReference type="InterPro" id="IPR001810">
    <property type="entry name" value="F-box_dom"/>
</dbReference>
<proteinExistence type="predicted"/>
<dbReference type="AlphaFoldDB" id="A0A9P5PT11"/>
<evidence type="ECO:0000313" key="4">
    <source>
        <dbReference type="Proteomes" id="UP000772434"/>
    </source>
</evidence>
<feature type="domain" description="F-box" evidence="2">
    <location>
        <begin position="92"/>
        <end position="145"/>
    </location>
</feature>
<feature type="coiled-coil region" evidence="1">
    <location>
        <begin position="45"/>
        <end position="72"/>
    </location>
</feature>
<keyword evidence="4" id="KW-1185">Reference proteome</keyword>
<dbReference type="InterPro" id="IPR036047">
    <property type="entry name" value="F-box-like_dom_sf"/>
</dbReference>
<dbReference type="EMBL" id="JADNRY010000050">
    <property type="protein sequence ID" value="KAF9069488.1"/>
    <property type="molecule type" value="Genomic_DNA"/>
</dbReference>
<organism evidence="3 4">
    <name type="scientific">Rhodocollybia butyracea</name>
    <dbReference type="NCBI Taxonomy" id="206335"/>
    <lineage>
        <taxon>Eukaryota</taxon>
        <taxon>Fungi</taxon>
        <taxon>Dikarya</taxon>
        <taxon>Basidiomycota</taxon>
        <taxon>Agaricomycotina</taxon>
        <taxon>Agaricomycetes</taxon>
        <taxon>Agaricomycetidae</taxon>
        <taxon>Agaricales</taxon>
        <taxon>Marasmiineae</taxon>
        <taxon>Omphalotaceae</taxon>
        <taxon>Rhodocollybia</taxon>
    </lineage>
</organism>
<keyword evidence="1" id="KW-0175">Coiled coil</keyword>
<dbReference type="OrthoDB" id="3221235at2759"/>
<dbReference type="SUPFAM" id="SSF81383">
    <property type="entry name" value="F-box domain"/>
    <property type="match status" value="1"/>
</dbReference>
<evidence type="ECO:0000256" key="1">
    <source>
        <dbReference type="SAM" id="Coils"/>
    </source>
</evidence>
<name>A0A9P5PT11_9AGAR</name>
<evidence type="ECO:0000313" key="3">
    <source>
        <dbReference type="EMBL" id="KAF9069488.1"/>
    </source>
</evidence>
<accession>A0A9P5PT11</accession>
<gene>
    <name evidence="3" type="ORF">BDP27DRAFT_1222549</name>
</gene>
<feature type="non-terminal residue" evidence="3">
    <location>
        <position position="1"/>
    </location>
</feature>
<comment type="caution">
    <text evidence="3">The sequence shown here is derived from an EMBL/GenBank/DDBJ whole genome shotgun (WGS) entry which is preliminary data.</text>
</comment>
<dbReference type="Proteomes" id="UP000772434">
    <property type="component" value="Unassembled WGS sequence"/>
</dbReference>
<protein>
    <recommendedName>
        <fullName evidence="2">F-box domain-containing protein</fullName>
    </recommendedName>
</protein>
<dbReference type="Pfam" id="PF12937">
    <property type="entry name" value="F-box-like"/>
    <property type="match status" value="1"/>
</dbReference>
<reference evidence="3" key="1">
    <citation type="submission" date="2020-11" db="EMBL/GenBank/DDBJ databases">
        <authorList>
            <consortium name="DOE Joint Genome Institute"/>
            <person name="Ahrendt S."/>
            <person name="Riley R."/>
            <person name="Andreopoulos W."/>
            <person name="Labutti K."/>
            <person name="Pangilinan J."/>
            <person name="Ruiz-Duenas F.J."/>
            <person name="Barrasa J.M."/>
            <person name="Sanchez-Garcia M."/>
            <person name="Camarero S."/>
            <person name="Miyauchi S."/>
            <person name="Serrano A."/>
            <person name="Linde D."/>
            <person name="Babiker R."/>
            <person name="Drula E."/>
            <person name="Ayuso-Fernandez I."/>
            <person name="Pacheco R."/>
            <person name="Padilla G."/>
            <person name="Ferreira P."/>
            <person name="Barriuso J."/>
            <person name="Kellner H."/>
            <person name="Castanera R."/>
            <person name="Alfaro M."/>
            <person name="Ramirez L."/>
            <person name="Pisabarro A.G."/>
            <person name="Kuo A."/>
            <person name="Tritt A."/>
            <person name="Lipzen A."/>
            <person name="He G."/>
            <person name="Yan M."/>
            <person name="Ng V."/>
            <person name="Cullen D."/>
            <person name="Martin F."/>
            <person name="Rosso M.-N."/>
            <person name="Henrissat B."/>
            <person name="Hibbett D."/>
            <person name="Martinez A.T."/>
            <person name="Grigoriev I.V."/>
        </authorList>
    </citation>
    <scope>NUCLEOTIDE SEQUENCE</scope>
    <source>
        <strain evidence="3">AH 40177</strain>
    </source>
</reference>
<evidence type="ECO:0000259" key="2">
    <source>
        <dbReference type="Pfam" id="PF12937"/>
    </source>
</evidence>
<sequence>MPLCSSCGENAFTPRVSVDLPGLHNRLRTESGPASVQPDEVATILQNVQQDLQDYESEIHRLKSRSIFLQAQMERLQQYASQVQSLCSPIRKVPDEILQCIFDYSCDTNEFIALRSKPAMVLSAVCSRWRRNALAMPAIWSRMSLQWEITTTLDLGSDKETDAELLFPLYNFLARSQQSPMTISL</sequence>